<organism evidence="2">
    <name type="scientific">Musa acuminata subsp. malaccensis</name>
    <name type="common">Wild banana</name>
    <name type="synonym">Musa malaccensis</name>
    <dbReference type="NCBI Taxonomy" id="214687"/>
    <lineage>
        <taxon>Eukaryota</taxon>
        <taxon>Viridiplantae</taxon>
        <taxon>Streptophyta</taxon>
        <taxon>Embryophyta</taxon>
        <taxon>Tracheophyta</taxon>
        <taxon>Spermatophyta</taxon>
        <taxon>Magnoliopsida</taxon>
        <taxon>Liliopsida</taxon>
        <taxon>Zingiberales</taxon>
        <taxon>Musaceae</taxon>
        <taxon>Musa</taxon>
    </lineage>
</organism>
<dbReference type="AlphaFoldDB" id="A0A8D7AKI3"/>
<evidence type="ECO:0000256" key="1">
    <source>
        <dbReference type="SAM" id="MobiDB-lite"/>
    </source>
</evidence>
<name>A0A8D7AKI3_MUSAM</name>
<dbReference type="EMBL" id="HG996468">
    <property type="protein sequence ID" value="CAG1850910.1"/>
    <property type="molecule type" value="Genomic_DNA"/>
</dbReference>
<gene>
    <name evidence="2" type="ORF">GSMUA_196580.1</name>
</gene>
<feature type="non-terminal residue" evidence="2">
    <location>
        <position position="1"/>
    </location>
</feature>
<feature type="region of interest" description="Disordered" evidence="1">
    <location>
        <begin position="1"/>
        <end position="43"/>
    </location>
</feature>
<proteinExistence type="predicted"/>
<reference evidence="2" key="1">
    <citation type="submission" date="2021-03" db="EMBL/GenBank/DDBJ databases">
        <authorList>
            <consortium name="Genoscope - CEA"/>
            <person name="William W."/>
        </authorList>
    </citation>
    <scope>NUCLEOTIDE SEQUENCE</scope>
    <source>
        <strain evidence="2">Doubled-haploid Pahang</strain>
    </source>
</reference>
<protein>
    <submittedName>
        <fullName evidence="2">(wild Malaysian banana) hypothetical protein</fullName>
    </submittedName>
</protein>
<accession>A0A8D7AKI3</accession>
<feature type="compositionally biased region" description="Pro residues" evidence="1">
    <location>
        <begin position="1"/>
        <end position="13"/>
    </location>
</feature>
<sequence>GVPLLRPLPPPHSHIPARSHQLLPRPSRPPPPHSASHPDLLLRGRGSHVRVSELHLRRLCHHKIGGVSVVESQCGVRPGLKTAVPYDYLDTGKEVGGISS</sequence>
<evidence type="ECO:0000313" key="2">
    <source>
        <dbReference type="EMBL" id="CAG1850910.1"/>
    </source>
</evidence>